<dbReference type="Pfam" id="PF07859">
    <property type="entry name" value="Abhydrolase_3"/>
    <property type="match status" value="1"/>
</dbReference>
<gene>
    <name evidence="4" type="ORF">JD276_00470</name>
</gene>
<comment type="caution">
    <text evidence="4">The sequence shown here is derived from an EMBL/GenBank/DDBJ whole genome shotgun (WGS) entry which is preliminary data.</text>
</comment>
<dbReference type="PANTHER" id="PTHR48081">
    <property type="entry name" value="AB HYDROLASE SUPERFAMILY PROTEIN C4A8.06C"/>
    <property type="match status" value="1"/>
</dbReference>
<evidence type="ECO:0000259" key="3">
    <source>
        <dbReference type="Pfam" id="PF07859"/>
    </source>
</evidence>
<dbReference type="PROSITE" id="PS01173">
    <property type="entry name" value="LIPASE_GDXG_HIS"/>
    <property type="match status" value="1"/>
</dbReference>
<dbReference type="SUPFAM" id="SSF53474">
    <property type="entry name" value="alpha/beta-Hydrolases"/>
    <property type="match status" value="1"/>
</dbReference>
<evidence type="ECO:0000313" key="4">
    <source>
        <dbReference type="EMBL" id="MBK0417513.1"/>
    </source>
</evidence>
<comment type="similarity">
    <text evidence="1">Belongs to the 'GDXG' lipolytic enzyme family.</text>
</comment>
<organism evidence="4 5">
    <name type="scientific">Leucobacter chromiisoli</name>
    <dbReference type="NCBI Taxonomy" id="2796471"/>
    <lineage>
        <taxon>Bacteria</taxon>
        <taxon>Bacillati</taxon>
        <taxon>Actinomycetota</taxon>
        <taxon>Actinomycetes</taxon>
        <taxon>Micrococcales</taxon>
        <taxon>Microbacteriaceae</taxon>
        <taxon>Leucobacter</taxon>
    </lineage>
</organism>
<dbReference type="InterPro" id="IPR050300">
    <property type="entry name" value="GDXG_lipolytic_enzyme"/>
</dbReference>
<sequence length="330" mass="34074">MSGDDDTLIPLEAVADDARPLIEAFRAAGSVSFQDTGLAEARSGYVAGCRANGPVHRNGAEVAVEEHRLSGVPCRAYAPATSPSNDTTILFFHGGGWVIGDLDTHDPLCRYLAAASGSTIVAVDYRLAPEHPFPAAHDDAIAAATAILGGLDGGGGDRADPALVRDAERVVVVGDSAGANLAAWVAAASTRGAFAHRLRGQVLLYPVADLTFSFPSHRSITAGFPLTAASMEWFAASYAPDAAVRSHPALSPALHPVAEGQPPAFIATVGLDPLADEGIAFAGRLASAGAAVEHHHLPRHAHGLVTSAGRIATGRRLLERVVGFVEERTA</sequence>
<reference evidence="4" key="1">
    <citation type="submission" date="2020-12" db="EMBL/GenBank/DDBJ databases">
        <title>Leucobacter sp. CAS1, isolated from Chromium sludge.</title>
        <authorList>
            <person name="Xu Z."/>
        </authorList>
    </citation>
    <scope>NUCLEOTIDE SEQUENCE</scope>
    <source>
        <strain evidence="4">CSA1</strain>
    </source>
</reference>
<dbReference type="RefSeq" id="WP_200112679.1">
    <property type="nucleotide sequence ID" value="NZ_JAEHOH010000001.1"/>
</dbReference>
<protein>
    <submittedName>
        <fullName evidence="4">Alpha/beta hydrolase</fullName>
    </submittedName>
</protein>
<feature type="domain" description="Alpha/beta hydrolase fold-3" evidence="3">
    <location>
        <begin position="89"/>
        <end position="304"/>
    </location>
</feature>
<dbReference type="EMBL" id="JAEHOH010000001">
    <property type="protein sequence ID" value="MBK0417513.1"/>
    <property type="molecule type" value="Genomic_DNA"/>
</dbReference>
<dbReference type="PANTHER" id="PTHR48081:SF8">
    <property type="entry name" value="ALPHA_BETA HYDROLASE FOLD-3 DOMAIN-CONTAINING PROTEIN-RELATED"/>
    <property type="match status" value="1"/>
</dbReference>
<evidence type="ECO:0000313" key="5">
    <source>
        <dbReference type="Proteomes" id="UP000608530"/>
    </source>
</evidence>
<proteinExistence type="inferred from homology"/>
<keyword evidence="5" id="KW-1185">Reference proteome</keyword>
<dbReference type="GO" id="GO:0016787">
    <property type="term" value="F:hydrolase activity"/>
    <property type="evidence" value="ECO:0007669"/>
    <property type="project" value="UniProtKB-KW"/>
</dbReference>
<dbReference type="InterPro" id="IPR013094">
    <property type="entry name" value="AB_hydrolase_3"/>
</dbReference>
<dbReference type="Proteomes" id="UP000608530">
    <property type="component" value="Unassembled WGS sequence"/>
</dbReference>
<evidence type="ECO:0000256" key="1">
    <source>
        <dbReference type="ARBA" id="ARBA00010515"/>
    </source>
</evidence>
<dbReference type="Gene3D" id="3.40.50.1820">
    <property type="entry name" value="alpha/beta hydrolase"/>
    <property type="match status" value="1"/>
</dbReference>
<keyword evidence="2 4" id="KW-0378">Hydrolase</keyword>
<dbReference type="AlphaFoldDB" id="A0A934UTU2"/>
<dbReference type="InterPro" id="IPR002168">
    <property type="entry name" value="Lipase_GDXG_HIS_AS"/>
</dbReference>
<evidence type="ECO:0000256" key="2">
    <source>
        <dbReference type="ARBA" id="ARBA00022801"/>
    </source>
</evidence>
<dbReference type="InterPro" id="IPR029058">
    <property type="entry name" value="AB_hydrolase_fold"/>
</dbReference>
<accession>A0A934UTU2</accession>
<name>A0A934UTU2_9MICO</name>